<evidence type="ECO:0000256" key="4">
    <source>
        <dbReference type="ARBA" id="ARBA00023295"/>
    </source>
</evidence>
<dbReference type="GO" id="GO:0016798">
    <property type="term" value="F:hydrolase activity, acting on glycosyl bonds"/>
    <property type="evidence" value="ECO:0007669"/>
    <property type="project" value="UniProtKB-KW"/>
</dbReference>
<feature type="domain" description="Pullulanase carbohydrate-binding module 41" evidence="5">
    <location>
        <begin position="1"/>
        <end position="60"/>
    </location>
</feature>
<dbReference type="Proteomes" id="UP000547510">
    <property type="component" value="Unassembled WGS sequence"/>
</dbReference>
<keyword evidence="3" id="KW-0378">Hydrolase</keyword>
<dbReference type="EMBL" id="JACHJN010000006">
    <property type="protein sequence ID" value="MBB5957729.1"/>
    <property type="molecule type" value="Genomic_DNA"/>
</dbReference>
<reference evidence="6 7" key="1">
    <citation type="submission" date="2020-08" db="EMBL/GenBank/DDBJ databases">
        <title>Genomic Encyclopedia of Type Strains, Phase III (KMG-III): the genomes of soil and plant-associated and newly described type strains.</title>
        <authorList>
            <person name="Whitman W."/>
        </authorList>
    </citation>
    <scope>NUCLEOTIDE SEQUENCE [LARGE SCALE GENOMIC DNA]</scope>
    <source>
        <strain evidence="6 7">CECT 8640</strain>
    </source>
</reference>
<proteinExistence type="inferred from homology"/>
<name>A0A841CKA8_9PSEU</name>
<dbReference type="AlphaFoldDB" id="A0A841CKA8"/>
<dbReference type="GO" id="GO:0030246">
    <property type="term" value="F:carbohydrate binding"/>
    <property type="evidence" value="ECO:0007669"/>
    <property type="project" value="InterPro"/>
</dbReference>
<dbReference type="InterPro" id="IPR013784">
    <property type="entry name" value="Carb-bd-like_fold"/>
</dbReference>
<evidence type="ECO:0000256" key="3">
    <source>
        <dbReference type="ARBA" id="ARBA00022801"/>
    </source>
</evidence>
<dbReference type="SUPFAM" id="SSF49452">
    <property type="entry name" value="Starch-binding domain-like"/>
    <property type="match status" value="1"/>
</dbReference>
<dbReference type="CDD" id="cd10315">
    <property type="entry name" value="CBM41_pullulanase"/>
    <property type="match status" value="1"/>
</dbReference>
<dbReference type="Pfam" id="PF03714">
    <property type="entry name" value="PUD"/>
    <property type="match status" value="1"/>
</dbReference>
<comment type="caution">
    <text evidence="6">The sequence shown here is derived from an EMBL/GenBank/DDBJ whole genome shotgun (WGS) entry which is preliminary data.</text>
</comment>
<protein>
    <recommendedName>
        <fullName evidence="5">Pullulanase carbohydrate-binding module 41 domain-containing protein</fullName>
    </recommendedName>
</protein>
<keyword evidence="7" id="KW-1185">Reference proteome</keyword>
<evidence type="ECO:0000256" key="1">
    <source>
        <dbReference type="ARBA" id="ARBA00008061"/>
    </source>
</evidence>
<organism evidence="6 7">
    <name type="scientific">Saccharothrix tamanrassetensis</name>
    <dbReference type="NCBI Taxonomy" id="1051531"/>
    <lineage>
        <taxon>Bacteria</taxon>
        <taxon>Bacillati</taxon>
        <taxon>Actinomycetota</taxon>
        <taxon>Actinomycetes</taxon>
        <taxon>Pseudonocardiales</taxon>
        <taxon>Pseudonocardiaceae</taxon>
        <taxon>Saccharothrix</taxon>
    </lineage>
</organism>
<dbReference type="Gene3D" id="2.60.40.1110">
    <property type="match status" value="1"/>
</dbReference>
<keyword evidence="4" id="KW-0326">Glycosidase</keyword>
<dbReference type="GO" id="GO:0005975">
    <property type="term" value="P:carbohydrate metabolic process"/>
    <property type="evidence" value="ECO:0007669"/>
    <property type="project" value="InterPro"/>
</dbReference>
<keyword evidence="2" id="KW-0732">Signal</keyword>
<evidence type="ECO:0000313" key="6">
    <source>
        <dbReference type="EMBL" id="MBB5957729.1"/>
    </source>
</evidence>
<comment type="similarity">
    <text evidence="1">Belongs to the glycosyl hydrolase 13 family.</text>
</comment>
<accession>A0A841CKA8</accession>
<sequence length="92" mass="9837">MPFVGETQYGRFAWVRLQPGAKQVGIIAHRGDEKDTDIDRFVGPSVTPQVWLKQGEAPVYDNEVAAAGQAVVHHSGDTSGLVARSGGADFQS</sequence>
<gene>
    <name evidence="6" type="ORF">FHS29_004324</name>
</gene>
<dbReference type="InterPro" id="IPR005323">
    <property type="entry name" value="CBM41_pullulanase"/>
</dbReference>
<evidence type="ECO:0000313" key="7">
    <source>
        <dbReference type="Proteomes" id="UP000547510"/>
    </source>
</evidence>
<evidence type="ECO:0000259" key="5">
    <source>
        <dbReference type="Pfam" id="PF03714"/>
    </source>
</evidence>
<evidence type="ECO:0000256" key="2">
    <source>
        <dbReference type="ARBA" id="ARBA00022729"/>
    </source>
</evidence>